<gene>
    <name evidence="4" type="ORF">BGI27_10040</name>
    <name evidence="5" type="ORF">CGU29_08920</name>
</gene>
<name>A0A272ESH4_9RHOO</name>
<sequence>MKLAGDSAEGAIASLAGVPMEQMPGGEDFLKRFRERFGEPEVYSPYGYDATRVLVAAMLQADSTEPVKYLPTLANIKHAGVTSPEISYDEHGDFANGGVTVYQVRQGKWEVMQTIE</sequence>
<dbReference type="EMBL" id="MDUX01000029">
    <property type="protein sequence ID" value="KAF7599080.1"/>
    <property type="molecule type" value="Genomic_DNA"/>
</dbReference>
<proteinExistence type="inferred from homology"/>
<dbReference type="AlphaFoldDB" id="A0A272ESH4"/>
<dbReference type="OrthoDB" id="8724102at2"/>
<dbReference type="Proteomes" id="UP000216107">
    <property type="component" value="Unassembled WGS sequence"/>
</dbReference>
<evidence type="ECO:0000313" key="7">
    <source>
        <dbReference type="Proteomes" id="UP000623509"/>
    </source>
</evidence>
<dbReference type="InterPro" id="IPR051010">
    <property type="entry name" value="BCAA_transport"/>
</dbReference>
<dbReference type="Gene3D" id="3.40.50.2300">
    <property type="match status" value="2"/>
</dbReference>
<dbReference type="EMBL" id="NMRN01000023">
    <property type="protein sequence ID" value="PAS93069.1"/>
    <property type="molecule type" value="Genomic_DNA"/>
</dbReference>
<reference evidence="5 6" key="2">
    <citation type="submission" date="2017-07" db="EMBL/GenBank/DDBJ databases">
        <title>Candidatus Dactylopiibacterium carminicum, a nitrogen-fixing symbiont of the cochineal insect Dactylopius coccus and Dactylopius opuntiae (Hemiptera: Coccoidea: Dactylopiidae).</title>
        <authorList>
            <person name="Vera A."/>
        </authorList>
    </citation>
    <scope>NUCLEOTIDE SEQUENCE [LARGE SCALE GENOMIC DNA]</scope>
    <source>
        <strain evidence="5 6">NFDCM</strain>
    </source>
</reference>
<evidence type="ECO:0000313" key="5">
    <source>
        <dbReference type="EMBL" id="PAS93069.1"/>
    </source>
</evidence>
<dbReference type="PANTHER" id="PTHR30483:SF6">
    <property type="entry name" value="PERIPLASMIC BINDING PROTEIN OF ABC TRANSPORTER FOR NATURAL AMINO ACIDS"/>
    <property type="match status" value="1"/>
</dbReference>
<feature type="domain" description="Leucine-binding protein" evidence="3">
    <location>
        <begin position="3"/>
        <end position="107"/>
    </location>
</feature>
<evidence type="ECO:0000259" key="3">
    <source>
        <dbReference type="Pfam" id="PF13458"/>
    </source>
</evidence>
<comment type="caution">
    <text evidence="5">The sequence shown here is derived from an EMBL/GenBank/DDBJ whole genome shotgun (WGS) entry which is preliminary data.</text>
</comment>
<evidence type="ECO:0000313" key="6">
    <source>
        <dbReference type="Proteomes" id="UP000216107"/>
    </source>
</evidence>
<keyword evidence="2" id="KW-0732">Signal</keyword>
<protein>
    <recommendedName>
        <fullName evidence="3">Leucine-binding protein domain-containing protein</fullName>
    </recommendedName>
</protein>
<dbReference type="SUPFAM" id="SSF53822">
    <property type="entry name" value="Periplasmic binding protein-like I"/>
    <property type="match status" value="1"/>
</dbReference>
<accession>A0A272ESH4</accession>
<evidence type="ECO:0000313" key="4">
    <source>
        <dbReference type="EMBL" id="KAF7599080.1"/>
    </source>
</evidence>
<dbReference type="InterPro" id="IPR028081">
    <property type="entry name" value="Leu-bd"/>
</dbReference>
<evidence type="ECO:0000256" key="2">
    <source>
        <dbReference type="ARBA" id="ARBA00022729"/>
    </source>
</evidence>
<dbReference type="InterPro" id="IPR028082">
    <property type="entry name" value="Peripla_BP_I"/>
</dbReference>
<evidence type="ECO:0000256" key="1">
    <source>
        <dbReference type="ARBA" id="ARBA00010062"/>
    </source>
</evidence>
<dbReference type="PANTHER" id="PTHR30483">
    <property type="entry name" value="LEUCINE-SPECIFIC-BINDING PROTEIN"/>
    <property type="match status" value="1"/>
</dbReference>
<dbReference type="Proteomes" id="UP000623509">
    <property type="component" value="Unassembled WGS sequence"/>
</dbReference>
<reference evidence="4 7" key="1">
    <citation type="submission" date="2016-08" db="EMBL/GenBank/DDBJ databases">
        <title>Candidatus Dactylopiibacterium carminicum genome sequence.</title>
        <authorList>
            <person name="Ramirez-Puebla S.T."/>
            <person name="Ormeno-Orrillo E."/>
            <person name="Vera-Ponce De Leon A."/>
            <person name="Luis L."/>
            <person name="Sanchez-Flores A."/>
            <person name="Monica R."/>
            <person name="Martinez-Romero E."/>
        </authorList>
    </citation>
    <scope>NUCLEOTIDE SEQUENCE [LARGE SCALE GENOMIC DNA]</scope>
    <source>
        <strain evidence="4">END1</strain>
    </source>
</reference>
<dbReference type="Pfam" id="PF13458">
    <property type="entry name" value="Peripla_BP_6"/>
    <property type="match status" value="1"/>
</dbReference>
<organism evidence="5 6">
    <name type="scientific">Candidatus Dactylopiibacterium carminicum</name>
    <dbReference type="NCBI Taxonomy" id="857335"/>
    <lineage>
        <taxon>Bacteria</taxon>
        <taxon>Pseudomonadati</taxon>
        <taxon>Pseudomonadota</taxon>
        <taxon>Betaproteobacteria</taxon>
        <taxon>Rhodocyclales</taxon>
        <taxon>Rhodocyclaceae</taxon>
        <taxon>Candidatus Dactylopiibacterium</taxon>
    </lineage>
</organism>
<dbReference type="RefSeq" id="WP_095524750.1">
    <property type="nucleotide sequence ID" value="NZ_MDUX01000029.1"/>
</dbReference>
<keyword evidence="7" id="KW-1185">Reference proteome</keyword>
<comment type="similarity">
    <text evidence="1">Belongs to the leucine-binding protein family.</text>
</comment>